<dbReference type="SUPFAM" id="SSF52540">
    <property type="entry name" value="P-loop containing nucleoside triphosphate hydrolases"/>
    <property type="match status" value="1"/>
</dbReference>
<accession>A0A1G1XMF1</accession>
<reference evidence="1 2" key="1">
    <citation type="journal article" date="2016" name="Nat. Commun.">
        <title>Thousands of microbial genomes shed light on interconnected biogeochemical processes in an aquifer system.</title>
        <authorList>
            <person name="Anantharaman K."/>
            <person name="Brown C.T."/>
            <person name="Hug L.A."/>
            <person name="Sharon I."/>
            <person name="Castelle C.J."/>
            <person name="Probst A.J."/>
            <person name="Thomas B.C."/>
            <person name="Singh A."/>
            <person name="Wilkins M.J."/>
            <person name="Karaoz U."/>
            <person name="Brodie E.L."/>
            <person name="Williams K.H."/>
            <person name="Hubbard S.S."/>
            <person name="Banfield J.F."/>
        </authorList>
    </citation>
    <scope>NUCLEOTIDE SEQUENCE [LARGE SCALE GENOMIC DNA]</scope>
</reference>
<dbReference type="Proteomes" id="UP000176498">
    <property type="component" value="Unassembled WGS sequence"/>
</dbReference>
<protein>
    <recommendedName>
        <fullName evidence="3">Terminase large subunit gp17-like C-terminal domain-containing protein</fullName>
    </recommendedName>
</protein>
<dbReference type="InterPro" id="IPR027417">
    <property type="entry name" value="P-loop_NTPase"/>
</dbReference>
<dbReference type="Gene3D" id="3.40.50.300">
    <property type="entry name" value="P-loop containing nucleotide triphosphate hydrolases"/>
    <property type="match status" value="1"/>
</dbReference>
<comment type="caution">
    <text evidence="1">The sequence shown here is derived from an EMBL/GenBank/DDBJ whole genome shotgun (WGS) entry which is preliminary data.</text>
</comment>
<dbReference type="Gene3D" id="3.30.420.240">
    <property type="match status" value="1"/>
</dbReference>
<gene>
    <name evidence="1" type="ORF">A2Y82_01615</name>
</gene>
<dbReference type="AlphaFoldDB" id="A0A1G1XMF1"/>
<proteinExistence type="predicted"/>
<organism evidence="1 2">
    <name type="scientific">Candidatus Buchananbacteria bacterium RBG_13_36_9</name>
    <dbReference type="NCBI Taxonomy" id="1797530"/>
    <lineage>
        <taxon>Bacteria</taxon>
        <taxon>Candidatus Buchananiibacteriota</taxon>
    </lineage>
</organism>
<evidence type="ECO:0008006" key="3">
    <source>
        <dbReference type="Google" id="ProtNLM"/>
    </source>
</evidence>
<sequence>MISTNNFDPELIAKIMVDQKVRQEIAYNSHVLFFHIYFSHYVLYQTADFQRNLFDLTHDTTNPYLCVLAFRGSGKSSIMSVSFPIWAVLGILQKKYIVLVAQTMEQAKQMLANIKSELEINDLLKSDLGPFKEEADWRSYSLVLSKFDARITAISTEQSIRGTRHKASRPDLIILDDVENSSSVKTKEQRDKLYKWFNSEIVPLGDTKTKTVIIGNLLHEDSLIMRIKENINNDKMDGQFVEIPIIDKDGKIAWPGKYPTMDDIEKLKKKMPDPITFALEYELRKIADNDRIIHQDWIKTYANLPDPNDKEFMYLFSVSGIDPAASIANGACFTAIISAHVYQIRERLKIFILPSPLNKRLTFPQLIEQVKLLDIRLKREKHKILIEEVGYQKVLIQELSSQYFEVEGVKVGSLNKYERLKLSSNAVFDGTVLFPEKGCEELINQIVNFGVERYKDLADAFSLLVNQLISENYKQNEIYVTTGNLNRINIPGQDHFTEQAKEAKIAEYKRLQDKINRDGYLHF</sequence>
<dbReference type="EMBL" id="MHHZ01000022">
    <property type="protein sequence ID" value="OGY41084.1"/>
    <property type="molecule type" value="Genomic_DNA"/>
</dbReference>
<evidence type="ECO:0000313" key="1">
    <source>
        <dbReference type="EMBL" id="OGY41084.1"/>
    </source>
</evidence>
<evidence type="ECO:0000313" key="2">
    <source>
        <dbReference type="Proteomes" id="UP000176498"/>
    </source>
</evidence>
<name>A0A1G1XMF1_9BACT</name>